<evidence type="ECO:0000256" key="2">
    <source>
        <dbReference type="SAM" id="MobiDB-lite"/>
    </source>
</evidence>
<organism evidence="4 5">
    <name type="scientific">Streptomyces filipinensis</name>
    <dbReference type="NCBI Taxonomy" id="66887"/>
    <lineage>
        <taxon>Bacteria</taxon>
        <taxon>Bacillati</taxon>
        <taxon>Actinomycetota</taxon>
        <taxon>Actinomycetes</taxon>
        <taxon>Kitasatosporales</taxon>
        <taxon>Streptomycetaceae</taxon>
        <taxon>Streptomyces</taxon>
    </lineage>
</organism>
<sequence>MGAAHRPDDPDRHPPKGPHVPRTPTCVLSSASPARVADGHAVDRFVEIGSFTKVLTGTAMTRMAAAGLLEVDAPVERLLPAAPGTGITLRHLAEHTSGLPRLPPDTRFLDPYAPFDDAALHRLLGRLDKVTLRPPGQREEYSNLGYAVLGAALVSAAGTAYEELLAEHVLRPLEVEEVSVRPDPGRRLLAPGLFGGERRPWTMDGAILPAGGLWATPRAVADLLVRLAVERRLGDLAPSWATTGRMRWHNGATRHASLFAGAMEDGRWVVVHRLGGRSGRTDRMAVELLRDSGSQAS</sequence>
<comment type="caution">
    <text evidence="4">The sequence shown here is derived from an EMBL/GenBank/DDBJ whole genome shotgun (WGS) entry which is preliminary data.</text>
</comment>
<evidence type="ECO:0000313" key="5">
    <source>
        <dbReference type="Proteomes" id="UP000618795"/>
    </source>
</evidence>
<keyword evidence="5" id="KW-1185">Reference proteome</keyword>
<dbReference type="Proteomes" id="UP000618795">
    <property type="component" value="Unassembled WGS sequence"/>
</dbReference>
<proteinExistence type="predicted"/>
<dbReference type="InterPro" id="IPR050789">
    <property type="entry name" value="Diverse_Enzym_Activities"/>
</dbReference>
<dbReference type="PANTHER" id="PTHR43283">
    <property type="entry name" value="BETA-LACTAMASE-RELATED"/>
    <property type="match status" value="1"/>
</dbReference>
<feature type="compositionally biased region" description="Basic and acidic residues" evidence="2">
    <location>
        <begin position="1"/>
        <end position="14"/>
    </location>
</feature>
<gene>
    <name evidence="4" type="ORF">GCM10010260_01380</name>
</gene>
<reference evidence="4" key="1">
    <citation type="journal article" date="2014" name="Int. J. Syst. Evol. Microbiol.">
        <title>Complete genome sequence of Corynebacterium casei LMG S-19264T (=DSM 44701T), isolated from a smear-ripened cheese.</title>
        <authorList>
            <consortium name="US DOE Joint Genome Institute (JGI-PGF)"/>
            <person name="Walter F."/>
            <person name="Albersmeier A."/>
            <person name="Kalinowski J."/>
            <person name="Ruckert C."/>
        </authorList>
    </citation>
    <scope>NUCLEOTIDE SEQUENCE</scope>
    <source>
        <strain evidence="4">JCM 4369</strain>
    </source>
</reference>
<dbReference type="AlphaFoldDB" id="A0A918I5A7"/>
<reference evidence="4" key="2">
    <citation type="submission" date="2020-09" db="EMBL/GenBank/DDBJ databases">
        <authorList>
            <person name="Sun Q."/>
            <person name="Ohkuma M."/>
        </authorList>
    </citation>
    <scope>NUCLEOTIDE SEQUENCE</scope>
    <source>
        <strain evidence="4">JCM 4369</strain>
    </source>
</reference>
<accession>A0A918I5A7</accession>
<feature type="domain" description="Beta-lactamase-related" evidence="3">
    <location>
        <begin position="46"/>
        <end position="269"/>
    </location>
</feature>
<evidence type="ECO:0000256" key="1">
    <source>
        <dbReference type="ARBA" id="ARBA00022801"/>
    </source>
</evidence>
<evidence type="ECO:0000259" key="3">
    <source>
        <dbReference type="Pfam" id="PF00144"/>
    </source>
</evidence>
<dbReference type="SUPFAM" id="SSF56601">
    <property type="entry name" value="beta-lactamase/transpeptidase-like"/>
    <property type="match status" value="1"/>
</dbReference>
<dbReference type="GO" id="GO:0016787">
    <property type="term" value="F:hydrolase activity"/>
    <property type="evidence" value="ECO:0007669"/>
    <property type="project" value="UniProtKB-KW"/>
</dbReference>
<evidence type="ECO:0000313" key="4">
    <source>
        <dbReference type="EMBL" id="GGU73404.1"/>
    </source>
</evidence>
<dbReference type="Gene3D" id="3.40.710.10">
    <property type="entry name" value="DD-peptidase/beta-lactamase superfamily"/>
    <property type="match status" value="1"/>
</dbReference>
<keyword evidence="1" id="KW-0378">Hydrolase</keyword>
<dbReference type="InterPro" id="IPR001466">
    <property type="entry name" value="Beta-lactam-related"/>
</dbReference>
<dbReference type="Pfam" id="PF00144">
    <property type="entry name" value="Beta-lactamase"/>
    <property type="match status" value="1"/>
</dbReference>
<dbReference type="EMBL" id="BMTD01000001">
    <property type="protein sequence ID" value="GGU73404.1"/>
    <property type="molecule type" value="Genomic_DNA"/>
</dbReference>
<protein>
    <recommendedName>
        <fullName evidence="3">Beta-lactamase-related domain-containing protein</fullName>
    </recommendedName>
</protein>
<feature type="region of interest" description="Disordered" evidence="2">
    <location>
        <begin position="1"/>
        <end position="23"/>
    </location>
</feature>
<dbReference type="PANTHER" id="PTHR43283:SF11">
    <property type="entry name" value="BETA-LACTAMASE-RELATED DOMAIN-CONTAINING PROTEIN"/>
    <property type="match status" value="1"/>
</dbReference>
<name>A0A918I5A7_9ACTN</name>
<dbReference type="InterPro" id="IPR012338">
    <property type="entry name" value="Beta-lactam/transpept-like"/>
</dbReference>